<keyword evidence="4 6" id="KW-1133">Transmembrane helix</keyword>
<feature type="transmembrane region" description="Helical" evidence="6">
    <location>
        <begin position="640"/>
        <end position="662"/>
    </location>
</feature>
<dbReference type="Proteomes" id="UP000184048">
    <property type="component" value="Unassembled WGS sequence"/>
</dbReference>
<feature type="transmembrane region" description="Helical" evidence="6">
    <location>
        <begin position="245"/>
        <end position="265"/>
    </location>
</feature>
<evidence type="ECO:0000256" key="1">
    <source>
        <dbReference type="ARBA" id="ARBA00004651"/>
    </source>
</evidence>
<dbReference type="Pfam" id="PF03176">
    <property type="entry name" value="MMPL"/>
    <property type="match status" value="2"/>
</dbReference>
<evidence type="ECO:0000256" key="4">
    <source>
        <dbReference type="ARBA" id="ARBA00022989"/>
    </source>
</evidence>
<accession>A0A1M4VTY4</accession>
<comment type="subcellular location">
    <subcellularLocation>
        <location evidence="1">Cell membrane</location>
        <topology evidence="1">Multi-pass membrane protein</topology>
    </subcellularLocation>
</comment>
<dbReference type="PROSITE" id="PS50156">
    <property type="entry name" value="SSD"/>
    <property type="match status" value="2"/>
</dbReference>
<feature type="transmembrane region" description="Helical" evidence="6">
    <location>
        <begin position="313"/>
        <end position="336"/>
    </location>
</feature>
<feature type="transmembrane region" description="Helical" evidence="6">
    <location>
        <begin position="609"/>
        <end position="633"/>
    </location>
</feature>
<feature type="transmembrane region" description="Helical" evidence="6">
    <location>
        <begin position="668"/>
        <end position="688"/>
    </location>
</feature>
<evidence type="ECO:0000256" key="6">
    <source>
        <dbReference type="SAM" id="Phobius"/>
    </source>
</evidence>
<keyword evidence="2" id="KW-1003">Cell membrane</keyword>
<evidence type="ECO:0000313" key="8">
    <source>
        <dbReference type="EMBL" id="SHE72330.1"/>
    </source>
</evidence>
<name>A0A1M4VTY4_9BACT</name>
<feature type="transmembrane region" description="Helical" evidence="6">
    <location>
        <begin position="219"/>
        <end position="238"/>
    </location>
</feature>
<dbReference type="PANTHER" id="PTHR33406:SF12">
    <property type="entry name" value="BLR2997 PROTEIN"/>
    <property type="match status" value="1"/>
</dbReference>
<dbReference type="GO" id="GO:0005886">
    <property type="term" value="C:plasma membrane"/>
    <property type="evidence" value="ECO:0007669"/>
    <property type="project" value="UniProtKB-SubCell"/>
</dbReference>
<dbReference type="RefSeq" id="WP_072834105.1">
    <property type="nucleotide sequence ID" value="NZ_FQUU01000003.1"/>
</dbReference>
<dbReference type="EMBL" id="FQUU01000003">
    <property type="protein sequence ID" value="SHE72330.1"/>
    <property type="molecule type" value="Genomic_DNA"/>
</dbReference>
<keyword evidence="3 6" id="KW-0812">Transmembrane</keyword>
<evidence type="ECO:0000256" key="3">
    <source>
        <dbReference type="ARBA" id="ARBA00022692"/>
    </source>
</evidence>
<dbReference type="InterPro" id="IPR000731">
    <property type="entry name" value="SSD"/>
</dbReference>
<dbReference type="STRING" id="1121884.SAMN02745131_00972"/>
<gene>
    <name evidence="8" type="ORF">SAMN02745131_00972</name>
</gene>
<evidence type="ECO:0000259" key="7">
    <source>
        <dbReference type="PROSITE" id="PS50156"/>
    </source>
</evidence>
<feature type="transmembrane region" description="Helical" evidence="6">
    <location>
        <begin position="741"/>
        <end position="768"/>
    </location>
</feature>
<keyword evidence="5 6" id="KW-0472">Membrane</keyword>
<reference evidence="8 9" key="1">
    <citation type="submission" date="2016-11" db="EMBL/GenBank/DDBJ databases">
        <authorList>
            <person name="Jaros S."/>
            <person name="Januszkiewicz K."/>
            <person name="Wedrychowicz H."/>
        </authorList>
    </citation>
    <scope>NUCLEOTIDE SEQUENCE [LARGE SCALE GENOMIC DNA]</scope>
    <source>
        <strain evidence="8 9">DSM 18119</strain>
    </source>
</reference>
<feature type="transmembrane region" description="Helical" evidence="6">
    <location>
        <begin position="271"/>
        <end position="292"/>
    </location>
</feature>
<feature type="transmembrane region" description="Helical" evidence="6">
    <location>
        <begin position="348"/>
        <end position="371"/>
    </location>
</feature>
<dbReference type="InterPro" id="IPR004869">
    <property type="entry name" value="MMPL_dom"/>
</dbReference>
<evidence type="ECO:0000256" key="5">
    <source>
        <dbReference type="ARBA" id="ARBA00023136"/>
    </source>
</evidence>
<evidence type="ECO:0000313" key="9">
    <source>
        <dbReference type="Proteomes" id="UP000184048"/>
    </source>
</evidence>
<feature type="domain" description="SSD" evidence="7">
    <location>
        <begin position="245"/>
        <end position="370"/>
    </location>
</feature>
<sequence>MWNIIGKGILRFGIVLLILLLTLTSYFGWKASKVSLSYEFAKAIPVNNPKYKEYQEFRKKFGDDGNLMVIGISSPEIFRSHLFNQYHTLQKQLKLVRGVDDVVSVPSSINLVRKEGEEKLQALPVFRDTILSQAEIDSSASVFLSLPFYKGLLYNADTKTWLMGVRLNTTLINSAQRTAIVNNIIRKGDAFASQTQTKVHYSGLPYIRTIISDRIQKEMRFFLIASILLSALILLLFFRSLSAMMISLAVVIIGVIWSIGILDISGYKITILTALIPPLVVVIGIPNCVYFLNKYHTSYKELKNKKEAIISMISKMGIVTLFCNIAAAIGFAVFALTESAILKEFGVVAGISIMSLFFISLVLIPVTLNFLPPPKERHTRYLENKWLQQSLDHLERWSLNHRKTIYAVTLLILVFAIGGILRLKSVGYIVDDLPKNDKVYTDLKFFEENFKGVMPLEVLVDTRKKYGVTRNLNNLRKIDSFVQFLASKPYIGKPLTITEGLKFARQAFFEGDSSSYAMPGDNDLIALKPYLSPNVSDTSRNSLSRLVTSFMDSNRQQVRISVSMKDIGSARLPIVLDSIKKRSDQLFDSSKYDVQFTGTSITFLEGTRFIINGLTDSVIWAFLLIALCMLYLFRSWRILICSLIPNVIPLIITAGIMGWAGIALKPSTVLIFSVALGIAIDITIRFLVNYKQQLKPNNFNAAQTVIDTIHSTGLSIIYTSIVLIAGFVVFCFSGFGGTKALGWLTSLTLVTATLANLVLLPALLLTFYRKRITKMNN</sequence>
<proteinExistence type="predicted"/>
<feature type="transmembrane region" description="Helical" evidence="6">
    <location>
        <begin position="12"/>
        <end position="29"/>
    </location>
</feature>
<organism evidence="8 9">
    <name type="scientific">Flavisolibacter ginsengisoli DSM 18119</name>
    <dbReference type="NCBI Taxonomy" id="1121884"/>
    <lineage>
        <taxon>Bacteria</taxon>
        <taxon>Pseudomonadati</taxon>
        <taxon>Bacteroidota</taxon>
        <taxon>Chitinophagia</taxon>
        <taxon>Chitinophagales</taxon>
        <taxon>Chitinophagaceae</taxon>
        <taxon>Flavisolibacter</taxon>
    </lineage>
</organism>
<dbReference type="Gene3D" id="1.20.1640.10">
    <property type="entry name" value="Multidrug efflux transporter AcrB transmembrane domain"/>
    <property type="match status" value="2"/>
</dbReference>
<dbReference type="OrthoDB" id="9805018at2"/>
<feature type="transmembrane region" description="Helical" evidence="6">
    <location>
        <begin position="404"/>
        <end position="423"/>
    </location>
</feature>
<dbReference type="SUPFAM" id="SSF82866">
    <property type="entry name" value="Multidrug efflux transporter AcrB transmembrane domain"/>
    <property type="match status" value="2"/>
</dbReference>
<feature type="transmembrane region" description="Helical" evidence="6">
    <location>
        <begin position="716"/>
        <end position="735"/>
    </location>
</feature>
<dbReference type="PANTHER" id="PTHR33406">
    <property type="entry name" value="MEMBRANE PROTEIN MJ1562-RELATED"/>
    <property type="match status" value="1"/>
</dbReference>
<evidence type="ECO:0000256" key="2">
    <source>
        <dbReference type="ARBA" id="ARBA00022475"/>
    </source>
</evidence>
<keyword evidence="9" id="KW-1185">Reference proteome</keyword>
<dbReference type="InterPro" id="IPR050545">
    <property type="entry name" value="Mycobact_MmpL"/>
</dbReference>
<feature type="domain" description="SSD" evidence="7">
    <location>
        <begin position="640"/>
        <end position="766"/>
    </location>
</feature>
<protein>
    <recommendedName>
        <fullName evidence="7">SSD domain-containing protein</fullName>
    </recommendedName>
</protein>
<dbReference type="AlphaFoldDB" id="A0A1M4VTY4"/>